<dbReference type="HOGENOM" id="CLU_2173498_0_0_1"/>
<evidence type="ECO:0000256" key="1">
    <source>
        <dbReference type="SAM" id="MobiDB-lite"/>
    </source>
</evidence>
<gene>
    <name evidence="3" type="ORF">DAPPUDRAFT_314252</name>
</gene>
<dbReference type="AlphaFoldDB" id="E9G532"/>
<feature type="signal peptide" evidence="2">
    <location>
        <begin position="1"/>
        <end position="19"/>
    </location>
</feature>
<dbReference type="KEGG" id="dpx:DAPPUDRAFT_314252"/>
<dbReference type="OrthoDB" id="10559744at2759"/>
<accession>E9G532</accession>
<feature type="compositionally biased region" description="Basic and acidic residues" evidence="1">
    <location>
        <begin position="50"/>
        <end position="61"/>
    </location>
</feature>
<keyword evidence="2" id="KW-0732">Signal</keyword>
<sequence>MKVLAIFVLLAVCIAVASADHHDKKPNHGSHSGTRHPGTHKPHHHHTRKPRDLSDEPELRANTRAPKPTHKPNPTHGPKPSAKPKPSSAPKPTRRHGPVAPSRKPTTRKP</sequence>
<feature type="chain" id="PRO_5003237163" evidence="2">
    <location>
        <begin position="20"/>
        <end position="110"/>
    </location>
</feature>
<proteinExistence type="predicted"/>
<keyword evidence="4" id="KW-1185">Reference proteome</keyword>
<name>E9G532_DAPPU</name>
<feature type="compositionally biased region" description="Basic residues" evidence="1">
    <location>
        <begin position="24"/>
        <end position="49"/>
    </location>
</feature>
<feature type="region of interest" description="Disordered" evidence="1">
    <location>
        <begin position="21"/>
        <end position="110"/>
    </location>
</feature>
<feature type="compositionally biased region" description="Pro residues" evidence="1">
    <location>
        <begin position="75"/>
        <end position="89"/>
    </location>
</feature>
<evidence type="ECO:0000313" key="3">
    <source>
        <dbReference type="EMBL" id="EFX85401.1"/>
    </source>
</evidence>
<evidence type="ECO:0000313" key="4">
    <source>
        <dbReference type="Proteomes" id="UP000000305"/>
    </source>
</evidence>
<dbReference type="EMBL" id="GL732532">
    <property type="protein sequence ID" value="EFX85401.1"/>
    <property type="molecule type" value="Genomic_DNA"/>
</dbReference>
<evidence type="ECO:0000256" key="2">
    <source>
        <dbReference type="SAM" id="SignalP"/>
    </source>
</evidence>
<protein>
    <submittedName>
        <fullName evidence="3">Uncharacterized protein</fullName>
    </submittedName>
</protein>
<reference evidence="3 4" key="1">
    <citation type="journal article" date="2011" name="Science">
        <title>The ecoresponsive genome of Daphnia pulex.</title>
        <authorList>
            <person name="Colbourne J.K."/>
            <person name="Pfrender M.E."/>
            <person name="Gilbert D."/>
            <person name="Thomas W.K."/>
            <person name="Tucker A."/>
            <person name="Oakley T.H."/>
            <person name="Tokishita S."/>
            <person name="Aerts A."/>
            <person name="Arnold G.J."/>
            <person name="Basu M.K."/>
            <person name="Bauer D.J."/>
            <person name="Caceres C.E."/>
            <person name="Carmel L."/>
            <person name="Casola C."/>
            <person name="Choi J.H."/>
            <person name="Detter J.C."/>
            <person name="Dong Q."/>
            <person name="Dusheyko S."/>
            <person name="Eads B.D."/>
            <person name="Frohlich T."/>
            <person name="Geiler-Samerotte K.A."/>
            <person name="Gerlach D."/>
            <person name="Hatcher P."/>
            <person name="Jogdeo S."/>
            <person name="Krijgsveld J."/>
            <person name="Kriventseva E.V."/>
            <person name="Kultz D."/>
            <person name="Laforsch C."/>
            <person name="Lindquist E."/>
            <person name="Lopez J."/>
            <person name="Manak J.R."/>
            <person name="Muller J."/>
            <person name="Pangilinan J."/>
            <person name="Patwardhan R.P."/>
            <person name="Pitluck S."/>
            <person name="Pritham E.J."/>
            <person name="Rechtsteiner A."/>
            <person name="Rho M."/>
            <person name="Rogozin I.B."/>
            <person name="Sakarya O."/>
            <person name="Salamov A."/>
            <person name="Schaack S."/>
            <person name="Shapiro H."/>
            <person name="Shiga Y."/>
            <person name="Skalitzky C."/>
            <person name="Smith Z."/>
            <person name="Souvorov A."/>
            <person name="Sung W."/>
            <person name="Tang Z."/>
            <person name="Tsuchiya D."/>
            <person name="Tu H."/>
            <person name="Vos H."/>
            <person name="Wang M."/>
            <person name="Wolf Y.I."/>
            <person name="Yamagata H."/>
            <person name="Yamada T."/>
            <person name="Ye Y."/>
            <person name="Shaw J.R."/>
            <person name="Andrews J."/>
            <person name="Crease T.J."/>
            <person name="Tang H."/>
            <person name="Lucas S.M."/>
            <person name="Robertson H.M."/>
            <person name="Bork P."/>
            <person name="Koonin E.V."/>
            <person name="Zdobnov E.M."/>
            <person name="Grigoriev I.V."/>
            <person name="Lynch M."/>
            <person name="Boore J.L."/>
        </authorList>
    </citation>
    <scope>NUCLEOTIDE SEQUENCE [LARGE SCALE GENOMIC DNA]</scope>
</reference>
<dbReference type="InParanoid" id="E9G532"/>
<dbReference type="Proteomes" id="UP000000305">
    <property type="component" value="Unassembled WGS sequence"/>
</dbReference>
<organism evidence="3 4">
    <name type="scientific">Daphnia pulex</name>
    <name type="common">Water flea</name>
    <dbReference type="NCBI Taxonomy" id="6669"/>
    <lineage>
        <taxon>Eukaryota</taxon>
        <taxon>Metazoa</taxon>
        <taxon>Ecdysozoa</taxon>
        <taxon>Arthropoda</taxon>
        <taxon>Crustacea</taxon>
        <taxon>Branchiopoda</taxon>
        <taxon>Diplostraca</taxon>
        <taxon>Cladocera</taxon>
        <taxon>Anomopoda</taxon>
        <taxon>Daphniidae</taxon>
        <taxon>Daphnia</taxon>
    </lineage>
</organism>